<keyword evidence="5 6" id="KW-0694">RNA-binding</keyword>
<dbReference type="PROSITE" id="PS51689">
    <property type="entry name" value="SAM_RNA_A_N6_MT"/>
    <property type="match status" value="1"/>
</dbReference>
<proteinExistence type="inferred from homology"/>
<keyword evidence="4 6" id="KW-0949">S-adenosyl-L-methionine</keyword>
<accession>A0A6A3AY60</accession>
<name>A0A6A3AY60_HIBSY</name>
<comment type="caution">
    <text evidence="9">The sequence shown here is derived from an EMBL/GenBank/DDBJ whole genome shotgun (WGS) entry which is preliminary data.</text>
</comment>
<dbReference type="EMBL" id="VEPZ02000960">
    <property type="protein sequence ID" value="KAE8707739.1"/>
    <property type="molecule type" value="Genomic_DNA"/>
</dbReference>
<dbReference type="GO" id="GO:0003723">
    <property type="term" value="F:RNA binding"/>
    <property type="evidence" value="ECO:0007669"/>
    <property type="project" value="UniProtKB-UniRule"/>
</dbReference>
<evidence type="ECO:0000256" key="2">
    <source>
        <dbReference type="ARBA" id="ARBA00022603"/>
    </source>
</evidence>
<dbReference type="AlphaFoldDB" id="A0A6A3AY60"/>
<dbReference type="InterPro" id="IPR001737">
    <property type="entry name" value="KsgA/Erm"/>
</dbReference>
<dbReference type="NCBIfam" id="TIGR00755">
    <property type="entry name" value="ksgA"/>
    <property type="match status" value="1"/>
</dbReference>
<dbReference type="CDD" id="cd02440">
    <property type="entry name" value="AdoMet_MTases"/>
    <property type="match status" value="1"/>
</dbReference>
<evidence type="ECO:0000259" key="8">
    <source>
        <dbReference type="SMART" id="SM00650"/>
    </source>
</evidence>
<gene>
    <name evidence="9" type="ORF">F3Y22_tig00110377pilonHSYRG00326</name>
</gene>
<comment type="similarity">
    <text evidence="6 7">Belongs to the class I-like SAM-binding methyltransferase superfamily. rRNA adenine N(6)-methyltransferase family.</text>
</comment>
<evidence type="ECO:0000256" key="1">
    <source>
        <dbReference type="ARBA" id="ARBA00022552"/>
    </source>
</evidence>
<feature type="binding site" evidence="6">
    <location>
        <position position="507"/>
    </location>
    <ligand>
        <name>S-adenosyl-L-methionine</name>
        <dbReference type="ChEBI" id="CHEBI:59789"/>
    </ligand>
</feature>
<dbReference type="Gene3D" id="1.10.8.480">
    <property type="match status" value="1"/>
</dbReference>
<dbReference type="SUPFAM" id="SSF53335">
    <property type="entry name" value="S-adenosyl-L-methionine-dependent methyltransferases"/>
    <property type="match status" value="1"/>
</dbReference>
<keyword evidence="10" id="KW-1185">Reference proteome</keyword>
<feature type="binding site" evidence="6">
    <location>
        <position position="509"/>
    </location>
    <ligand>
        <name>S-adenosyl-L-methionine</name>
        <dbReference type="ChEBI" id="CHEBI:59789"/>
    </ligand>
</feature>
<evidence type="ECO:0000256" key="5">
    <source>
        <dbReference type="ARBA" id="ARBA00022884"/>
    </source>
</evidence>
<feature type="domain" description="Ribosomal RNA adenine methylase transferase N-terminal" evidence="8">
    <location>
        <begin position="514"/>
        <end position="665"/>
    </location>
</feature>
<dbReference type="SMART" id="SM00650">
    <property type="entry name" value="rADc"/>
    <property type="match status" value="1"/>
</dbReference>
<dbReference type="Proteomes" id="UP000436088">
    <property type="component" value="Unassembled WGS sequence"/>
</dbReference>
<dbReference type="PANTHER" id="PTHR11727:SF12">
    <property type="entry name" value="RIBOSOMAL RNA SMALL SUBUNIT METHYLTRANSFERASE, MITOCHONDRIAL"/>
    <property type="match status" value="1"/>
</dbReference>
<evidence type="ECO:0000256" key="7">
    <source>
        <dbReference type="RuleBase" id="RU362106"/>
    </source>
</evidence>
<evidence type="ECO:0000256" key="6">
    <source>
        <dbReference type="PROSITE-ProRule" id="PRU01026"/>
    </source>
</evidence>
<dbReference type="InterPro" id="IPR020598">
    <property type="entry name" value="rRNA_Ade_methylase_Trfase_N"/>
</dbReference>
<evidence type="ECO:0000313" key="9">
    <source>
        <dbReference type="EMBL" id="KAE8707739.1"/>
    </source>
</evidence>
<dbReference type="GO" id="GO:0005739">
    <property type="term" value="C:mitochondrion"/>
    <property type="evidence" value="ECO:0007669"/>
    <property type="project" value="TreeGrafter"/>
</dbReference>
<keyword evidence="2 6" id="KW-0489">Methyltransferase</keyword>
<dbReference type="PANTHER" id="PTHR11727">
    <property type="entry name" value="DIMETHYLADENOSINE TRANSFERASE"/>
    <property type="match status" value="1"/>
</dbReference>
<feature type="binding site" evidence="6">
    <location>
        <position position="580"/>
    </location>
    <ligand>
        <name>S-adenosyl-L-methionine</name>
        <dbReference type="ChEBI" id="CHEBI:59789"/>
    </ligand>
</feature>
<sequence length="818" mass="92699">MNLTNLSQNARWNGALSNAHVCVFKDEMRVNNKYEGRSSLPVSCSFLHWDLIVEESNIASRGNASGKEDFSWSFLAVGNELWFLIGANQREELSVTLERRVIYLRCVCRKAEGHVPMFDESLVEFSEDDEDIFPLVDDDNTTLVDESDIVEAASEGQGLDVEADGSSEERSSELAIGSQFETKKKAQLAIKKVPVYVLVASIQNTFGYISTYYKARMAKQKAMPLLYGDWDQSYNELPRLLQAMKIFIPGTIVSQLSKGLDFVNKLFKSMALFCMGSTDLMIDVAQDGEINIFPISFAIVKNESEETWNFFISNLNSHVVTQEGGEMVTTYDVEGRRYDHMTTNLAECINSVLKETRRLPIASIVREIYFRLGKVWADKSSQIDAMISDGRNLAPNLENTMQKNQTHATSMFVHNFARLDSDFVVQALVRPYEGGAVMGQYGSMKLLFWVYRILCCRLLGCSVDVPKVRSRHCSGKYDEGKDKNQEIRNSKENQQDHLYLYKSKGQHLLTNTRILDAIVERSNIRPTDTVLEIGPGTGNLTVKLLEAAEKIFAFKIDRRMVICKDAMKAEFPRFDLVVANIPYGISSPLIAKLIYGGNLFRSATLLLQKEFTRWLLAKPGDSEFNRLAVNVKLVADVEFVMDVSKREFLPCPKVDSSVVIIRPKVEIPNVNLNEWCAFTRTCFSKKNKTLGATFKQRKKVIQLLKLAETISSNRENALIGHNYECNEYYDGNNEEEDTHWEDSFAFSSSYLEMNLFKEKIVGILRKGGFEDKRPSKLSNEELLPLLSLFNQGGIYFHDHVKPNNSNNANVDFVAAYVS</sequence>
<reference evidence="9" key="1">
    <citation type="submission" date="2019-09" db="EMBL/GenBank/DDBJ databases">
        <title>Draft genome information of white flower Hibiscus syriacus.</title>
        <authorList>
            <person name="Kim Y.-M."/>
        </authorList>
    </citation>
    <scope>NUCLEOTIDE SEQUENCE [LARGE SCALE GENOMIC DNA]</scope>
    <source>
        <strain evidence="9">YM2019G1</strain>
    </source>
</reference>
<dbReference type="Pfam" id="PF00398">
    <property type="entry name" value="RrnaAD"/>
    <property type="match status" value="1"/>
</dbReference>
<comment type="caution">
    <text evidence="6">Lacks conserved residue(s) required for the propagation of feature annotation.</text>
</comment>
<organism evidence="9 10">
    <name type="scientific">Hibiscus syriacus</name>
    <name type="common">Rose of Sharon</name>
    <dbReference type="NCBI Taxonomy" id="106335"/>
    <lineage>
        <taxon>Eukaryota</taxon>
        <taxon>Viridiplantae</taxon>
        <taxon>Streptophyta</taxon>
        <taxon>Embryophyta</taxon>
        <taxon>Tracheophyta</taxon>
        <taxon>Spermatophyta</taxon>
        <taxon>Magnoliopsida</taxon>
        <taxon>eudicotyledons</taxon>
        <taxon>Gunneridae</taxon>
        <taxon>Pentapetalae</taxon>
        <taxon>rosids</taxon>
        <taxon>malvids</taxon>
        <taxon>Malvales</taxon>
        <taxon>Malvaceae</taxon>
        <taxon>Malvoideae</taxon>
        <taxon>Hibiscus</taxon>
    </lineage>
</organism>
<protein>
    <recommendedName>
        <fullName evidence="7">rRNA adenine N(6)-methyltransferase</fullName>
        <ecNumber evidence="7">2.1.1.-</ecNumber>
    </recommendedName>
</protein>
<dbReference type="InterPro" id="IPR029063">
    <property type="entry name" value="SAM-dependent_MTases_sf"/>
</dbReference>
<feature type="binding site" evidence="6">
    <location>
        <position position="565"/>
    </location>
    <ligand>
        <name>S-adenosyl-L-methionine</name>
        <dbReference type="ChEBI" id="CHEBI:59789"/>
    </ligand>
</feature>
<keyword evidence="3 6" id="KW-0808">Transferase</keyword>
<keyword evidence="1 7" id="KW-0698">rRNA processing</keyword>
<dbReference type="InterPro" id="IPR011530">
    <property type="entry name" value="rRNA_adenine_dimethylase"/>
</dbReference>
<feature type="binding site" evidence="6">
    <location>
        <position position="534"/>
    </location>
    <ligand>
        <name>S-adenosyl-L-methionine</name>
        <dbReference type="ChEBI" id="CHEBI:59789"/>
    </ligand>
</feature>
<evidence type="ECO:0000256" key="4">
    <source>
        <dbReference type="ARBA" id="ARBA00022691"/>
    </source>
</evidence>
<evidence type="ECO:0000313" key="10">
    <source>
        <dbReference type="Proteomes" id="UP000436088"/>
    </source>
</evidence>
<dbReference type="Gene3D" id="3.40.50.150">
    <property type="entry name" value="Vaccinia Virus protein VP39"/>
    <property type="match status" value="1"/>
</dbReference>
<dbReference type="EC" id="2.1.1.-" evidence="7"/>
<evidence type="ECO:0000256" key="3">
    <source>
        <dbReference type="ARBA" id="ARBA00022679"/>
    </source>
</evidence>
<dbReference type="GO" id="GO:0000179">
    <property type="term" value="F:rRNA (adenine-N6,N6-)-dimethyltransferase activity"/>
    <property type="evidence" value="ECO:0007669"/>
    <property type="project" value="UniProtKB-UniRule"/>
</dbReference>